<keyword evidence="5" id="KW-0969">Cilium</keyword>
<proteinExistence type="inferred from homology"/>
<evidence type="ECO:0000259" key="4">
    <source>
        <dbReference type="PROSITE" id="PS50095"/>
    </source>
</evidence>
<dbReference type="InterPro" id="IPR042187">
    <property type="entry name" value="Flagellin_C_sub2"/>
</dbReference>
<dbReference type="PROSITE" id="PS50095">
    <property type="entry name" value="PLAT"/>
    <property type="match status" value="1"/>
</dbReference>
<evidence type="ECO:0000313" key="5">
    <source>
        <dbReference type="EMBL" id="MBC2605772.1"/>
    </source>
</evidence>
<name>A0A7X1B530_9BACT</name>
<comment type="similarity">
    <text evidence="1 3">Belongs to the bacterial flagellin family.</text>
</comment>
<dbReference type="PANTHER" id="PTHR42792:SF2">
    <property type="entry name" value="FLAGELLIN"/>
    <property type="match status" value="1"/>
</dbReference>
<dbReference type="Pfam" id="PF00700">
    <property type="entry name" value="Flagellin_C"/>
    <property type="match status" value="1"/>
</dbReference>
<dbReference type="PANTHER" id="PTHR42792">
    <property type="entry name" value="FLAGELLIN"/>
    <property type="match status" value="1"/>
</dbReference>
<dbReference type="SUPFAM" id="SSF64518">
    <property type="entry name" value="Phase 1 flagellin"/>
    <property type="match status" value="1"/>
</dbReference>
<feature type="domain" description="PLAT" evidence="4">
    <location>
        <begin position="243"/>
        <end position="271"/>
    </location>
</feature>
<accession>A0A7X1B530</accession>
<gene>
    <name evidence="5" type="ORF">H5P27_06930</name>
</gene>
<dbReference type="Gene3D" id="1.20.1330.10">
    <property type="entry name" value="f41 fragment of flagellin, N-terminal domain"/>
    <property type="match status" value="1"/>
</dbReference>
<protein>
    <recommendedName>
        <fullName evidence="3">Flagellin</fullName>
    </recommendedName>
</protein>
<keyword evidence="5" id="KW-0282">Flagellum</keyword>
<dbReference type="EMBL" id="JACHVC010000007">
    <property type="protein sequence ID" value="MBC2605772.1"/>
    <property type="molecule type" value="Genomic_DNA"/>
</dbReference>
<comment type="subcellular location">
    <subcellularLocation>
        <location evidence="3">Secreted</location>
    </subcellularLocation>
    <subcellularLocation>
        <location evidence="3">Bacterial flagellum</location>
    </subcellularLocation>
</comment>
<dbReference type="RefSeq" id="WP_185659666.1">
    <property type="nucleotide sequence ID" value="NZ_CAWPOO010000007.1"/>
</dbReference>
<dbReference type="Gene3D" id="6.10.10.10">
    <property type="entry name" value="Flagellar export chaperone, C-terminal domain"/>
    <property type="match status" value="1"/>
</dbReference>
<dbReference type="PRINTS" id="PR00207">
    <property type="entry name" value="FLAGELLIN"/>
</dbReference>
<keyword evidence="6" id="KW-1185">Reference proteome</keyword>
<keyword evidence="5" id="KW-0966">Cell projection</keyword>
<dbReference type="InterPro" id="IPR001492">
    <property type="entry name" value="Flagellin"/>
</dbReference>
<comment type="caution">
    <text evidence="5">The sequence shown here is derived from an EMBL/GenBank/DDBJ whole genome shotgun (WGS) entry which is preliminary data.</text>
</comment>
<dbReference type="GO" id="GO:0009288">
    <property type="term" value="C:bacterial-type flagellum"/>
    <property type="evidence" value="ECO:0007669"/>
    <property type="project" value="UniProtKB-SubCell"/>
</dbReference>
<reference evidence="5 6" key="1">
    <citation type="submission" date="2020-07" db="EMBL/GenBank/DDBJ databases">
        <authorList>
            <person name="Feng X."/>
        </authorList>
    </citation>
    <scope>NUCLEOTIDE SEQUENCE [LARGE SCALE GENOMIC DNA]</scope>
    <source>
        <strain evidence="5 6">JCM23202</strain>
    </source>
</reference>
<keyword evidence="3" id="KW-0964">Secreted</keyword>
<evidence type="ECO:0000256" key="2">
    <source>
        <dbReference type="ARBA" id="ARBA00023143"/>
    </source>
</evidence>
<evidence type="ECO:0000313" key="6">
    <source>
        <dbReference type="Proteomes" id="UP000526501"/>
    </source>
</evidence>
<evidence type="ECO:0000256" key="1">
    <source>
        <dbReference type="ARBA" id="ARBA00005709"/>
    </source>
</evidence>
<dbReference type="InterPro" id="IPR046358">
    <property type="entry name" value="Flagellin_C"/>
</dbReference>
<organism evidence="5 6">
    <name type="scientific">Pelagicoccus albus</name>
    <dbReference type="NCBI Taxonomy" id="415222"/>
    <lineage>
        <taxon>Bacteria</taxon>
        <taxon>Pseudomonadati</taxon>
        <taxon>Verrucomicrobiota</taxon>
        <taxon>Opitutia</taxon>
        <taxon>Puniceicoccales</taxon>
        <taxon>Pelagicoccaceae</taxon>
        <taxon>Pelagicoccus</taxon>
    </lineage>
</organism>
<dbReference type="InterPro" id="IPR001029">
    <property type="entry name" value="Flagellin_N"/>
</dbReference>
<comment type="function">
    <text evidence="3">Flagellin is the subunit protein which polymerizes to form the filaments of bacterial flagella.</text>
</comment>
<dbReference type="Proteomes" id="UP000526501">
    <property type="component" value="Unassembled WGS sequence"/>
</dbReference>
<dbReference type="InterPro" id="IPR001024">
    <property type="entry name" value="PLAT/LH2_dom"/>
</dbReference>
<evidence type="ECO:0000256" key="3">
    <source>
        <dbReference type="RuleBase" id="RU362073"/>
    </source>
</evidence>
<dbReference type="AlphaFoldDB" id="A0A7X1B530"/>
<dbReference type="Pfam" id="PF00669">
    <property type="entry name" value="Flagellin_N"/>
    <property type="match status" value="1"/>
</dbReference>
<dbReference type="GO" id="GO:0005576">
    <property type="term" value="C:extracellular region"/>
    <property type="evidence" value="ECO:0007669"/>
    <property type="project" value="UniProtKB-SubCell"/>
</dbReference>
<sequence length="271" mass="28333">MSVVINTNSAAISASNNLASSNAMLQRSLNRLSSGSKITQPSDDAGGLAVSMKLSATIARTAAVNTNLQNAQSFLQTQDGALQTVTKVLDRMSELKVLSEDVTKNSTDKSNYNTEFEQLQKQLSALTNEEFNGVSLFKVGGATLPVSTTESGGGDVDLKQPDLADNLGTKILDGGLTLGDASLSLEDITGAIEKVATLRAENGATANRLTFASEMLTVNKANLEAANSRIIDVDVAEESTQLAKYNILVQAGSSMLTQANSSSQVALQLLG</sequence>
<keyword evidence="2 3" id="KW-0975">Bacterial flagellum</keyword>
<dbReference type="GO" id="GO:0005198">
    <property type="term" value="F:structural molecule activity"/>
    <property type="evidence" value="ECO:0007669"/>
    <property type="project" value="UniProtKB-UniRule"/>
</dbReference>